<dbReference type="InterPro" id="IPR001300">
    <property type="entry name" value="Peptidase_C2_calpain_cat"/>
</dbReference>
<reference evidence="9" key="1">
    <citation type="submission" date="2022-11" db="EMBL/GenBank/DDBJ databases">
        <title>Centuries of genome instability and evolution in soft-shell clam transmissible cancer (bioRxiv).</title>
        <authorList>
            <person name="Hart S.F.M."/>
            <person name="Yonemitsu M.A."/>
            <person name="Giersch R.M."/>
            <person name="Beal B.F."/>
            <person name="Arriagada G."/>
            <person name="Davis B.W."/>
            <person name="Ostrander E.A."/>
            <person name="Goff S.P."/>
            <person name="Metzger M.J."/>
        </authorList>
    </citation>
    <scope>NUCLEOTIDE SEQUENCE</scope>
    <source>
        <strain evidence="9">MELC-2E11</strain>
        <tissue evidence="9">Siphon/mantle</tissue>
    </source>
</reference>
<comment type="similarity">
    <text evidence="1">Belongs to the peptidase C2 family.</text>
</comment>
<dbReference type="SMART" id="SM00230">
    <property type="entry name" value="CysPc"/>
    <property type="match status" value="1"/>
</dbReference>
<evidence type="ECO:0000256" key="2">
    <source>
        <dbReference type="ARBA" id="ARBA00022670"/>
    </source>
</evidence>
<dbReference type="Gene3D" id="3.90.70.10">
    <property type="entry name" value="Cysteine proteinases"/>
    <property type="match status" value="1"/>
</dbReference>
<dbReference type="Pfam" id="PF00168">
    <property type="entry name" value="C2"/>
    <property type="match status" value="1"/>
</dbReference>
<dbReference type="EMBL" id="CP111027">
    <property type="protein sequence ID" value="WAR29756.1"/>
    <property type="molecule type" value="Genomic_DNA"/>
</dbReference>
<evidence type="ECO:0000256" key="3">
    <source>
        <dbReference type="ARBA" id="ARBA00022801"/>
    </source>
</evidence>
<name>A0ABY7GEY9_MYAAR</name>
<gene>
    <name evidence="9" type="ORF">MAR_003324</name>
</gene>
<dbReference type="SUPFAM" id="SSF49562">
    <property type="entry name" value="C2 domain (Calcium/lipid-binding domain, CaLB)"/>
    <property type="match status" value="1"/>
</dbReference>
<dbReference type="Gene3D" id="2.60.120.380">
    <property type="match status" value="1"/>
</dbReference>
<dbReference type="Gene3D" id="2.60.40.150">
    <property type="entry name" value="C2 domain"/>
    <property type="match status" value="1"/>
</dbReference>
<dbReference type="Pfam" id="PF00648">
    <property type="entry name" value="Peptidase_C2"/>
    <property type="match status" value="2"/>
</dbReference>
<keyword evidence="2" id="KW-0645">Protease</keyword>
<dbReference type="PANTHER" id="PTHR10183">
    <property type="entry name" value="CALPAIN"/>
    <property type="match status" value="1"/>
</dbReference>
<sequence length="608" mass="71682">MPTNYKNQKYSSIKSDCLKKGELFEDPEFPANSKSLFYIEGATNDDLQEGEIGNTWFVIPDLKSQEFNEKSEKPSYAGVFQFRFWRYGEWVDVVVDDRLPTKDKELIFCHSKQTNEFWSALLEKAYANDTHSQLGFFEKLKDALDNHALVNCNIQCSKDDIGSETAQGLILGHGYNITNVIQIEVPKKLQGKIGQKILYMLRLANPWNVKEWNGPWSDGADEWNALTAHEWSKIGLKFENEGEFCLKVEENRKYRVHINGDLIFKSEYKRSRSIFGTVELKKGRYVLFPTTKDPGETGKYMLRLYTSSPASSNGTKERHEREIQKGCTKERYEREIRKSGTKERYEREIRKRDTKERYERAVRKSGTKERYEREIRKSGTKERYEREIQKGCTKERYEREIRKSGTKELYERAVRKRDTKERYERAVRKSGTKERYEREIRKSGTKELYEREIRKSGTKERYERAARKRDTKRLYERVGTHRRRTGCVMLRETSNPRINNHPIDPYVKIYCEGEKVVSEKLKQTASPEWNVKATFYRKKPDLEPITVEIWNGNVLIDDFMAEARVDIEGNEEGEKKKCDIFGRKKEKDVIMPGNLHVLMKSSHDLAYL</sequence>
<dbReference type="PANTHER" id="PTHR10183:SF379">
    <property type="entry name" value="CALPAIN-5"/>
    <property type="match status" value="1"/>
</dbReference>
<dbReference type="InterPro" id="IPR035892">
    <property type="entry name" value="C2_domain_sf"/>
</dbReference>
<evidence type="ECO:0000313" key="10">
    <source>
        <dbReference type="Proteomes" id="UP001164746"/>
    </source>
</evidence>
<organism evidence="9 10">
    <name type="scientific">Mya arenaria</name>
    <name type="common">Soft-shell clam</name>
    <dbReference type="NCBI Taxonomy" id="6604"/>
    <lineage>
        <taxon>Eukaryota</taxon>
        <taxon>Metazoa</taxon>
        <taxon>Spiralia</taxon>
        <taxon>Lophotrochozoa</taxon>
        <taxon>Mollusca</taxon>
        <taxon>Bivalvia</taxon>
        <taxon>Autobranchia</taxon>
        <taxon>Heteroconchia</taxon>
        <taxon>Euheterodonta</taxon>
        <taxon>Imparidentia</taxon>
        <taxon>Neoheterodontei</taxon>
        <taxon>Myida</taxon>
        <taxon>Myoidea</taxon>
        <taxon>Myidae</taxon>
        <taxon>Mya</taxon>
    </lineage>
</organism>
<accession>A0ABY7GEY9</accession>
<dbReference type="Proteomes" id="UP001164746">
    <property type="component" value="Chromosome 16"/>
</dbReference>
<dbReference type="InterPro" id="IPR022683">
    <property type="entry name" value="Calpain_III"/>
</dbReference>
<keyword evidence="10" id="KW-1185">Reference proteome</keyword>
<dbReference type="InterPro" id="IPR022684">
    <property type="entry name" value="Calpain_cysteine_protease"/>
</dbReference>
<feature type="domain" description="Calpain catalytic" evidence="8">
    <location>
        <begin position="19"/>
        <end position="250"/>
    </location>
</feature>
<dbReference type="SMART" id="SM00239">
    <property type="entry name" value="C2"/>
    <property type="match status" value="1"/>
</dbReference>
<dbReference type="InterPro" id="IPR038765">
    <property type="entry name" value="Papain-like_cys_pep_sf"/>
</dbReference>
<dbReference type="InterPro" id="IPR000008">
    <property type="entry name" value="C2_dom"/>
</dbReference>
<dbReference type="InterPro" id="IPR036213">
    <property type="entry name" value="Calpain_III_sf"/>
</dbReference>
<comment type="caution">
    <text evidence="5">Lacks conserved residue(s) required for the propagation of feature annotation.</text>
</comment>
<dbReference type="SMART" id="SM00720">
    <property type="entry name" value="calpain_III"/>
    <property type="match status" value="1"/>
</dbReference>
<dbReference type="PROSITE" id="PS50004">
    <property type="entry name" value="C2"/>
    <property type="match status" value="1"/>
</dbReference>
<evidence type="ECO:0000259" key="7">
    <source>
        <dbReference type="PROSITE" id="PS50004"/>
    </source>
</evidence>
<feature type="domain" description="C2" evidence="7">
    <location>
        <begin position="467"/>
        <end position="581"/>
    </location>
</feature>
<evidence type="ECO:0000256" key="6">
    <source>
        <dbReference type="SAM" id="MobiDB-lite"/>
    </source>
</evidence>
<feature type="region of interest" description="Disordered" evidence="6">
    <location>
        <begin position="307"/>
        <end position="327"/>
    </location>
</feature>
<keyword evidence="4" id="KW-0788">Thiol protease</keyword>
<dbReference type="SUPFAM" id="SSF54001">
    <property type="entry name" value="Cysteine proteinases"/>
    <property type="match status" value="1"/>
</dbReference>
<evidence type="ECO:0000259" key="8">
    <source>
        <dbReference type="PROSITE" id="PS50203"/>
    </source>
</evidence>
<feature type="compositionally biased region" description="Basic and acidic residues" evidence="6">
    <location>
        <begin position="315"/>
        <end position="327"/>
    </location>
</feature>
<protein>
    <submittedName>
        <fullName evidence="9">CAN5-like protein</fullName>
    </submittedName>
</protein>
<evidence type="ECO:0000256" key="5">
    <source>
        <dbReference type="PROSITE-ProRule" id="PRU00239"/>
    </source>
</evidence>
<evidence type="ECO:0000256" key="4">
    <source>
        <dbReference type="ARBA" id="ARBA00022807"/>
    </source>
</evidence>
<keyword evidence="3" id="KW-0378">Hydrolase</keyword>
<dbReference type="SUPFAM" id="SSF49758">
    <property type="entry name" value="Calpain large subunit, middle domain (domain III)"/>
    <property type="match status" value="1"/>
</dbReference>
<evidence type="ECO:0000256" key="1">
    <source>
        <dbReference type="ARBA" id="ARBA00007623"/>
    </source>
</evidence>
<proteinExistence type="inferred from homology"/>
<dbReference type="PROSITE" id="PS50203">
    <property type="entry name" value="CALPAIN_CAT"/>
    <property type="match status" value="1"/>
</dbReference>
<evidence type="ECO:0000313" key="9">
    <source>
        <dbReference type="EMBL" id="WAR29756.1"/>
    </source>
</evidence>